<feature type="non-terminal residue" evidence="5">
    <location>
        <position position="1"/>
    </location>
</feature>
<feature type="region of interest" description="Disordered" evidence="3">
    <location>
        <begin position="1"/>
        <end position="87"/>
    </location>
</feature>
<evidence type="ECO:0000259" key="4">
    <source>
        <dbReference type="PROSITE" id="PS50158"/>
    </source>
</evidence>
<keyword evidence="2" id="KW-0479">Metal-binding</keyword>
<dbReference type="PROSITE" id="PS50158">
    <property type="entry name" value="ZF_CCHC"/>
    <property type="match status" value="2"/>
</dbReference>
<dbReference type="GO" id="GO:0006397">
    <property type="term" value="P:mRNA processing"/>
    <property type="evidence" value="ECO:0007669"/>
    <property type="project" value="UniProtKB-KW"/>
</dbReference>
<dbReference type="PANTHER" id="PTHR23002">
    <property type="entry name" value="ZINC FINGER CCHC DOMAIN CONTAINING PROTEIN"/>
    <property type="match status" value="1"/>
</dbReference>
<dbReference type="Gene3D" id="4.10.60.10">
    <property type="entry name" value="Zinc finger, CCHC-type"/>
    <property type="match status" value="2"/>
</dbReference>
<dbReference type="InterPro" id="IPR036875">
    <property type="entry name" value="Znf_CCHC_sf"/>
</dbReference>
<accession>A0A0C2S0G5</accession>
<evidence type="ECO:0000256" key="2">
    <source>
        <dbReference type="PROSITE-ProRule" id="PRU00047"/>
    </source>
</evidence>
<evidence type="ECO:0000313" key="6">
    <source>
        <dbReference type="Proteomes" id="UP000054549"/>
    </source>
</evidence>
<dbReference type="Pfam" id="PF00098">
    <property type="entry name" value="zf-CCHC"/>
    <property type="match status" value="2"/>
</dbReference>
<dbReference type="STRING" id="946122.A0A0C2S0G5"/>
<feature type="non-terminal residue" evidence="5">
    <location>
        <position position="87"/>
    </location>
</feature>
<keyword evidence="6" id="KW-1185">Reference proteome</keyword>
<feature type="domain" description="CCHC-type" evidence="4">
    <location>
        <begin position="1"/>
        <end position="15"/>
    </location>
</feature>
<name>A0A0C2S0G5_AMAMK</name>
<keyword evidence="2" id="KW-0862">Zinc</keyword>
<reference evidence="5 6" key="1">
    <citation type="submission" date="2014-04" db="EMBL/GenBank/DDBJ databases">
        <title>Evolutionary Origins and Diversification of the Mycorrhizal Mutualists.</title>
        <authorList>
            <consortium name="DOE Joint Genome Institute"/>
            <consortium name="Mycorrhizal Genomics Consortium"/>
            <person name="Kohler A."/>
            <person name="Kuo A."/>
            <person name="Nagy L.G."/>
            <person name="Floudas D."/>
            <person name="Copeland A."/>
            <person name="Barry K.W."/>
            <person name="Cichocki N."/>
            <person name="Veneault-Fourrey C."/>
            <person name="LaButti K."/>
            <person name="Lindquist E.A."/>
            <person name="Lipzen A."/>
            <person name="Lundell T."/>
            <person name="Morin E."/>
            <person name="Murat C."/>
            <person name="Riley R."/>
            <person name="Ohm R."/>
            <person name="Sun H."/>
            <person name="Tunlid A."/>
            <person name="Henrissat B."/>
            <person name="Grigoriev I.V."/>
            <person name="Hibbett D.S."/>
            <person name="Martin F."/>
        </authorList>
    </citation>
    <scope>NUCLEOTIDE SEQUENCE [LARGE SCALE GENOMIC DNA]</scope>
    <source>
        <strain evidence="5 6">Koide BX008</strain>
    </source>
</reference>
<evidence type="ECO:0000256" key="1">
    <source>
        <dbReference type="ARBA" id="ARBA00022664"/>
    </source>
</evidence>
<sequence length="87" mass="9493">CFNCGQKGHMSRMCPTKKKGNGGRFQKGGWKGKGKPSQSIRKCFNCGQKGHMSRMCPTKKKGNGGRFQKGGWKGKGKPSQSIRSAET</sequence>
<dbReference type="InterPro" id="IPR001878">
    <property type="entry name" value="Znf_CCHC"/>
</dbReference>
<protein>
    <recommendedName>
        <fullName evidence="4">CCHC-type domain-containing protein</fullName>
    </recommendedName>
</protein>
<feature type="compositionally biased region" description="Gly residues" evidence="3">
    <location>
        <begin position="64"/>
        <end position="73"/>
    </location>
</feature>
<keyword evidence="1" id="KW-0507">mRNA processing</keyword>
<dbReference type="EMBL" id="KN818445">
    <property type="protein sequence ID" value="KIL56130.1"/>
    <property type="molecule type" value="Genomic_DNA"/>
</dbReference>
<evidence type="ECO:0000313" key="5">
    <source>
        <dbReference type="EMBL" id="KIL56130.1"/>
    </source>
</evidence>
<feature type="compositionally biased region" description="Gly residues" evidence="3">
    <location>
        <begin position="22"/>
        <end position="31"/>
    </location>
</feature>
<evidence type="ECO:0000256" key="3">
    <source>
        <dbReference type="SAM" id="MobiDB-lite"/>
    </source>
</evidence>
<dbReference type="GO" id="GO:0008270">
    <property type="term" value="F:zinc ion binding"/>
    <property type="evidence" value="ECO:0007669"/>
    <property type="project" value="UniProtKB-KW"/>
</dbReference>
<dbReference type="InParanoid" id="A0A0C2S0G5"/>
<dbReference type="InterPro" id="IPR051714">
    <property type="entry name" value="Znf_CCHC_NABP"/>
</dbReference>
<dbReference type="GO" id="GO:0003676">
    <property type="term" value="F:nucleic acid binding"/>
    <property type="evidence" value="ECO:0007669"/>
    <property type="project" value="InterPro"/>
</dbReference>
<dbReference type="SUPFAM" id="SSF57756">
    <property type="entry name" value="Retrovirus zinc finger-like domains"/>
    <property type="match status" value="2"/>
</dbReference>
<dbReference type="SMART" id="SM00343">
    <property type="entry name" value="ZnF_C2HC"/>
    <property type="match status" value="2"/>
</dbReference>
<dbReference type="OrthoDB" id="2527451at2759"/>
<feature type="domain" description="CCHC-type" evidence="4">
    <location>
        <begin position="41"/>
        <end position="57"/>
    </location>
</feature>
<organism evidence="5 6">
    <name type="scientific">Amanita muscaria (strain Koide BX008)</name>
    <dbReference type="NCBI Taxonomy" id="946122"/>
    <lineage>
        <taxon>Eukaryota</taxon>
        <taxon>Fungi</taxon>
        <taxon>Dikarya</taxon>
        <taxon>Basidiomycota</taxon>
        <taxon>Agaricomycotina</taxon>
        <taxon>Agaricomycetes</taxon>
        <taxon>Agaricomycetidae</taxon>
        <taxon>Agaricales</taxon>
        <taxon>Pluteineae</taxon>
        <taxon>Amanitaceae</taxon>
        <taxon>Amanita</taxon>
    </lineage>
</organism>
<gene>
    <name evidence="5" type="ORF">M378DRAFT_57898</name>
</gene>
<dbReference type="Proteomes" id="UP000054549">
    <property type="component" value="Unassembled WGS sequence"/>
</dbReference>
<feature type="compositionally biased region" description="Polar residues" evidence="3">
    <location>
        <begin position="78"/>
        <end position="87"/>
    </location>
</feature>
<keyword evidence="2" id="KW-0863">Zinc-finger</keyword>
<dbReference type="HOGENOM" id="CLU_161481_0_0_1"/>
<dbReference type="AlphaFoldDB" id="A0A0C2S0G5"/>
<proteinExistence type="predicted"/>